<dbReference type="OrthoDB" id="1706569at2"/>
<protein>
    <submittedName>
        <fullName evidence="4">Hybrid sensor histidine kinase/response regulator</fullName>
    </submittedName>
</protein>
<feature type="modified residue" description="4-aspartylphosphate" evidence="2">
    <location>
        <position position="55"/>
    </location>
</feature>
<reference evidence="4 5" key="1">
    <citation type="submission" date="2019-02" db="EMBL/GenBank/DDBJ databases">
        <title>Complete Genome Sequence and Methylome Analysis of free living Spirochaetas.</title>
        <authorList>
            <person name="Fomenkov A."/>
            <person name="Dubinina G."/>
            <person name="Leshcheva N."/>
            <person name="Mikheeva N."/>
            <person name="Grabovich M."/>
            <person name="Vincze T."/>
            <person name="Roberts R.J."/>
        </authorList>
    </citation>
    <scope>NUCLEOTIDE SEQUENCE [LARGE SCALE GENOMIC DNA]</scope>
    <source>
        <strain evidence="4 5">K2</strain>
    </source>
</reference>
<dbReference type="GO" id="GO:0000160">
    <property type="term" value="P:phosphorelay signal transduction system"/>
    <property type="evidence" value="ECO:0007669"/>
    <property type="project" value="InterPro"/>
</dbReference>
<dbReference type="PROSITE" id="PS50110">
    <property type="entry name" value="RESPONSE_REGULATORY"/>
    <property type="match status" value="1"/>
</dbReference>
<keyword evidence="5" id="KW-1185">Reference proteome</keyword>
<accession>A0A5C1QLD7</accession>
<proteinExistence type="predicted"/>
<gene>
    <name evidence="4" type="ORF">EXM22_09910</name>
</gene>
<dbReference type="Gene3D" id="3.30.565.10">
    <property type="entry name" value="Histidine kinase-like ATPase, C-terminal domain"/>
    <property type="match status" value="1"/>
</dbReference>
<evidence type="ECO:0000313" key="4">
    <source>
        <dbReference type="EMBL" id="QEN08287.1"/>
    </source>
</evidence>
<dbReference type="GO" id="GO:0016301">
    <property type="term" value="F:kinase activity"/>
    <property type="evidence" value="ECO:0007669"/>
    <property type="project" value="UniProtKB-KW"/>
</dbReference>
<dbReference type="KEGG" id="ock:EXM22_09910"/>
<sequence length="415" mass="47437">MIMEDKNVLAVDDTPENLKLLGHILSDKYSLNFATNGAKALELVSIKKPDLILLDIMMPEMDGFEVCKILKSKPETSEIPVVFLTAKSDRESVIRGLSLGAVDYLIKPFEKDDVLIRIQKIFQESSVVPDSRGSHAAKISSEGTSELQDMFIQNRFFCYDTCMVKLRQGLLKDVKKFRNELQETFQPFLLAKEYIRKIEELLITKKIRISKKYLDNKKILRTLNDLQKIRVSSEMQNAFSSINDAIEHSDKRLTAFSKLLIVDTPHYGKEEILFSKWMSSFLESYNLEINFTQNAADESYITGNSFLLNQIFLALIDNSWDNQKGHLTAEDVLISVTQKGKMLMILYSDNGAAPLSTQESLLIFTEGYTTKDDRKGMGLSAVRYILKNYFNGDIQVIDNARSFCLELRIPYHNQL</sequence>
<keyword evidence="4" id="KW-0808">Transferase</keyword>
<evidence type="ECO:0000259" key="3">
    <source>
        <dbReference type="PROSITE" id="PS50110"/>
    </source>
</evidence>
<dbReference type="Pfam" id="PF00072">
    <property type="entry name" value="Response_reg"/>
    <property type="match status" value="1"/>
</dbReference>
<keyword evidence="1 2" id="KW-0597">Phosphoprotein</keyword>
<dbReference type="AlphaFoldDB" id="A0A5C1QLD7"/>
<name>A0A5C1QLD7_9SPIO</name>
<dbReference type="EMBL" id="CP036150">
    <property type="protein sequence ID" value="QEN08287.1"/>
    <property type="molecule type" value="Genomic_DNA"/>
</dbReference>
<dbReference type="InterPro" id="IPR036890">
    <property type="entry name" value="HATPase_C_sf"/>
</dbReference>
<keyword evidence="4" id="KW-0418">Kinase</keyword>
<dbReference type="Gene3D" id="3.40.50.2300">
    <property type="match status" value="1"/>
</dbReference>
<dbReference type="PANTHER" id="PTHR44591:SF3">
    <property type="entry name" value="RESPONSE REGULATORY DOMAIN-CONTAINING PROTEIN"/>
    <property type="match status" value="1"/>
</dbReference>
<dbReference type="InterPro" id="IPR001789">
    <property type="entry name" value="Sig_transdc_resp-reg_receiver"/>
</dbReference>
<evidence type="ECO:0000256" key="1">
    <source>
        <dbReference type="ARBA" id="ARBA00022553"/>
    </source>
</evidence>
<dbReference type="SUPFAM" id="SSF52172">
    <property type="entry name" value="CheY-like"/>
    <property type="match status" value="1"/>
</dbReference>
<evidence type="ECO:0000313" key="5">
    <source>
        <dbReference type="Proteomes" id="UP000324209"/>
    </source>
</evidence>
<dbReference type="SUPFAM" id="SSF55874">
    <property type="entry name" value="ATPase domain of HSP90 chaperone/DNA topoisomerase II/histidine kinase"/>
    <property type="match status" value="1"/>
</dbReference>
<dbReference type="SMART" id="SM00448">
    <property type="entry name" value="REC"/>
    <property type="match status" value="1"/>
</dbReference>
<dbReference type="InterPro" id="IPR032834">
    <property type="entry name" value="NatK-like_C"/>
</dbReference>
<dbReference type="CDD" id="cd19920">
    <property type="entry name" value="REC_PA4781-like"/>
    <property type="match status" value="1"/>
</dbReference>
<dbReference type="InterPro" id="IPR050595">
    <property type="entry name" value="Bact_response_regulator"/>
</dbReference>
<feature type="domain" description="Response regulatory" evidence="3">
    <location>
        <begin position="7"/>
        <end position="122"/>
    </location>
</feature>
<dbReference type="Pfam" id="PF14501">
    <property type="entry name" value="HATPase_c_5"/>
    <property type="match status" value="1"/>
</dbReference>
<organism evidence="4 5">
    <name type="scientific">Oceanispirochaeta crateris</name>
    <dbReference type="NCBI Taxonomy" id="2518645"/>
    <lineage>
        <taxon>Bacteria</taxon>
        <taxon>Pseudomonadati</taxon>
        <taxon>Spirochaetota</taxon>
        <taxon>Spirochaetia</taxon>
        <taxon>Spirochaetales</taxon>
        <taxon>Spirochaetaceae</taxon>
        <taxon>Oceanispirochaeta</taxon>
    </lineage>
</organism>
<dbReference type="InterPro" id="IPR011006">
    <property type="entry name" value="CheY-like_superfamily"/>
</dbReference>
<dbReference type="PANTHER" id="PTHR44591">
    <property type="entry name" value="STRESS RESPONSE REGULATOR PROTEIN 1"/>
    <property type="match status" value="1"/>
</dbReference>
<dbReference type="Proteomes" id="UP000324209">
    <property type="component" value="Chromosome"/>
</dbReference>
<evidence type="ECO:0000256" key="2">
    <source>
        <dbReference type="PROSITE-ProRule" id="PRU00169"/>
    </source>
</evidence>